<dbReference type="InterPro" id="IPR006674">
    <property type="entry name" value="HD_domain"/>
</dbReference>
<evidence type="ECO:0000256" key="1">
    <source>
        <dbReference type="ARBA" id="ARBA00012506"/>
    </source>
</evidence>
<sequence length="199" mass="22265">MISKRLILEDLKKNMTHKRFLHSLGVMETAVALARRYGVDEQKAELAGLIHDCAKDIPVARQLNLALEFGILLDEISRVETALIHGPLGAALARKKYSVEDPEILKAVSIHTTGDIKMSALDKVIFLADYIEPGRDFPGVEKLRKASFEDLDEAVIMAFDSTIRYVLGKRGLLHPRTVDARNHLLLQRGKRGEVDEKSN</sequence>
<dbReference type="AlphaFoldDB" id="A0A5S5AW63"/>
<organism evidence="8 9">
    <name type="scientific">Thermosediminibacter litoriperuensis</name>
    <dbReference type="NCBI Taxonomy" id="291989"/>
    <lineage>
        <taxon>Bacteria</taxon>
        <taxon>Bacillati</taxon>
        <taxon>Bacillota</taxon>
        <taxon>Clostridia</taxon>
        <taxon>Thermosediminibacterales</taxon>
        <taxon>Thermosediminibacteraceae</taxon>
        <taxon>Thermosediminibacter</taxon>
    </lineage>
</organism>
<dbReference type="InterPro" id="IPR003607">
    <property type="entry name" value="HD/PDEase_dom"/>
</dbReference>
<dbReference type="GO" id="GO:0000166">
    <property type="term" value="F:nucleotide binding"/>
    <property type="evidence" value="ECO:0007669"/>
    <property type="project" value="UniProtKB-KW"/>
</dbReference>
<proteinExistence type="predicted"/>
<evidence type="ECO:0000313" key="9">
    <source>
        <dbReference type="Proteomes" id="UP000322294"/>
    </source>
</evidence>
<dbReference type="RefSeq" id="WP_222927166.1">
    <property type="nucleotide sequence ID" value="NZ_VNHO01000005.1"/>
</dbReference>
<protein>
    <recommendedName>
        <fullName evidence="1">bis(5'-nucleosyl)-tetraphosphatase (symmetrical)</fullName>
        <ecNumber evidence="1">3.6.1.41</ecNumber>
    </recommendedName>
</protein>
<dbReference type="SMART" id="SM00471">
    <property type="entry name" value="HDc"/>
    <property type="match status" value="1"/>
</dbReference>
<evidence type="ECO:0000256" key="3">
    <source>
        <dbReference type="ARBA" id="ARBA00022741"/>
    </source>
</evidence>
<dbReference type="EMBL" id="VNHO01000005">
    <property type="protein sequence ID" value="TYP57585.1"/>
    <property type="molecule type" value="Genomic_DNA"/>
</dbReference>
<evidence type="ECO:0000256" key="5">
    <source>
        <dbReference type="ARBA" id="ARBA00023004"/>
    </source>
</evidence>
<name>A0A5S5AW63_9FIRM</name>
<gene>
    <name evidence="8" type="ORF">LZ11_00578</name>
</gene>
<evidence type="ECO:0000313" key="8">
    <source>
        <dbReference type="EMBL" id="TYP57585.1"/>
    </source>
</evidence>
<comment type="catalytic activity">
    <reaction evidence="6">
        <text>P(1),P(4)-bis(5'-adenosyl) tetraphosphate + H2O = 2 ADP + 2 H(+)</text>
        <dbReference type="Rhea" id="RHEA:24252"/>
        <dbReference type="ChEBI" id="CHEBI:15377"/>
        <dbReference type="ChEBI" id="CHEBI:15378"/>
        <dbReference type="ChEBI" id="CHEBI:58141"/>
        <dbReference type="ChEBI" id="CHEBI:456216"/>
        <dbReference type="EC" id="3.6.1.41"/>
    </reaction>
</comment>
<dbReference type="InterPro" id="IPR051094">
    <property type="entry name" value="Diverse_Catalytic_Enzymes"/>
</dbReference>
<keyword evidence="2" id="KW-0479">Metal-binding</keyword>
<evidence type="ECO:0000256" key="2">
    <source>
        <dbReference type="ARBA" id="ARBA00022723"/>
    </source>
</evidence>
<dbReference type="Proteomes" id="UP000322294">
    <property type="component" value="Unassembled WGS sequence"/>
</dbReference>
<dbReference type="EC" id="3.6.1.41" evidence="1"/>
<dbReference type="GO" id="GO:0008803">
    <property type="term" value="F:bis(5'-nucleosyl)-tetraphosphatase (symmetrical) activity"/>
    <property type="evidence" value="ECO:0007669"/>
    <property type="project" value="UniProtKB-EC"/>
</dbReference>
<reference evidence="8 9" key="1">
    <citation type="submission" date="2019-07" db="EMBL/GenBank/DDBJ databases">
        <title>Genomic Encyclopedia of Type Strains, Phase I: the one thousand microbial genomes (KMG-I) project.</title>
        <authorList>
            <person name="Kyrpides N."/>
        </authorList>
    </citation>
    <scope>NUCLEOTIDE SEQUENCE [LARGE SCALE GENOMIC DNA]</scope>
    <source>
        <strain evidence="8 9">DSM 16647</strain>
    </source>
</reference>
<dbReference type="Gene3D" id="1.10.3210.10">
    <property type="entry name" value="Hypothetical protein af1432"/>
    <property type="match status" value="1"/>
</dbReference>
<dbReference type="NCBIfam" id="TIGR00488">
    <property type="entry name" value="bis(5'-nucleosyl)-tetraphosphatase (symmetrical) YqeK"/>
    <property type="match status" value="1"/>
</dbReference>
<evidence type="ECO:0000256" key="4">
    <source>
        <dbReference type="ARBA" id="ARBA00022801"/>
    </source>
</evidence>
<evidence type="ECO:0000256" key="6">
    <source>
        <dbReference type="ARBA" id="ARBA00049417"/>
    </source>
</evidence>
<dbReference type="PROSITE" id="PS51831">
    <property type="entry name" value="HD"/>
    <property type="match status" value="1"/>
</dbReference>
<accession>A0A5S5AW63</accession>
<keyword evidence="3" id="KW-0547">Nucleotide-binding</keyword>
<keyword evidence="4 8" id="KW-0378">Hydrolase</keyword>
<dbReference type="CDD" id="cd00077">
    <property type="entry name" value="HDc"/>
    <property type="match status" value="1"/>
</dbReference>
<comment type="caution">
    <text evidence="8">The sequence shown here is derived from an EMBL/GenBank/DDBJ whole genome shotgun (WGS) entry which is preliminary data.</text>
</comment>
<feature type="domain" description="HD" evidence="7">
    <location>
        <begin position="19"/>
        <end position="134"/>
    </location>
</feature>
<evidence type="ECO:0000259" key="7">
    <source>
        <dbReference type="PROSITE" id="PS51831"/>
    </source>
</evidence>
<dbReference type="InterPro" id="IPR005249">
    <property type="entry name" value="YqeK"/>
</dbReference>
<dbReference type="SUPFAM" id="SSF109604">
    <property type="entry name" value="HD-domain/PDEase-like"/>
    <property type="match status" value="1"/>
</dbReference>
<dbReference type="PANTHER" id="PTHR35795">
    <property type="entry name" value="SLR1885 PROTEIN"/>
    <property type="match status" value="1"/>
</dbReference>
<dbReference type="GO" id="GO:0046872">
    <property type="term" value="F:metal ion binding"/>
    <property type="evidence" value="ECO:0007669"/>
    <property type="project" value="UniProtKB-KW"/>
</dbReference>
<keyword evidence="5" id="KW-0408">Iron</keyword>
<dbReference type="Pfam" id="PF01966">
    <property type="entry name" value="HD"/>
    <property type="match status" value="1"/>
</dbReference>
<keyword evidence="9" id="KW-1185">Reference proteome</keyword>
<dbReference type="PANTHER" id="PTHR35795:SF1">
    <property type="entry name" value="BIS(5'-NUCLEOSYL)-TETRAPHOSPHATASE, SYMMETRICAL"/>
    <property type="match status" value="1"/>
</dbReference>